<dbReference type="PANTHER" id="PTHR11609">
    <property type="entry name" value="PURINE BIOSYNTHESIS PROTEIN 6/7, PUR6/7"/>
    <property type="match status" value="1"/>
</dbReference>
<dbReference type="GO" id="GO:0006189">
    <property type="term" value="P:'de novo' IMP biosynthetic process"/>
    <property type="evidence" value="ECO:0007669"/>
    <property type="project" value="UniProtKB-UniRule"/>
</dbReference>
<dbReference type="Pfam" id="PF02222">
    <property type="entry name" value="ATP-grasp"/>
    <property type="match status" value="1"/>
</dbReference>
<accession>A0A4T0GCT3</accession>
<comment type="catalytic activity">
    <reaction evidence="1 11">
        <text>5-amino-1-(5-phospho-D-ribosyl)imidazole-4-carboxylate + H(+) = 5-amino-1-(5-phospho-beta-D-ribosyl)imidazole + CO2</text>
        <dbReference type="Rhea" id="RHEA:10792"/>
        <dbReference type="ChEBI" id="CHEBI:15378"/>
        <dbReference type="ChEBI" id="CHEBI:16526"/>
        <dbReference type="ChEBI" id="CHEBI:77657"/>
        <dbReference type="ChEBI" id="CHEBI:137981"/>
        <dbReference type="EC" id="4.1.1.21"/>
    </reaction>
</comment>
<dbReference type="NCBIfam" id="TIGR01161">
    <property type="entry name" value="purK"/>
    <property type="match status" value="1"/>
</dbReference>
<dbReference type="EC" id="4.1.1.21" evidence="4 11"/>
<dbReference type="NCBIfam" id="TIGR01162">
    <property type="entry name" value="purE"/>
    <property type="match status" value="1"/>
</dbReference>
<evidence type="ECO:0000256" key="8">
    <source>
        <dbReference type="ARBA" id="ARBA00022793"/>
    </source>
</evidence>
<comment type="pathway">
    <text evidence="2 11">Purine metabolism; IMP biosynthesis via de novo pathway; 5-amino-1-(5-phospho-D-ribosyl)imidazole-4-carboxylate from 5-amino-1-(5-phospho-D-ribosyl)imidazole (carboxylase route): step 1/1.</text>
</comment>
<evidence type="ECO:0000256" key="4">
    <source>
        <dbReference type="ARBA" id="ARBA00012329"/>
    </source>
</evidence>
<dbReference type="InterPro" id="IPR003135">
    <property type="entry name" value="ATP-grasp_carboxylate-amine"/>
</dbReference>
<dbReference type="SUPFAM" id="SSF56059">
    <property type="entry name" value="Glutathione synthetase ATP-binding domain-like"/>
    <property type="match status" value="1"/>
</dbReference>
<dbReference type="AlphaFoldDB" id="A0A4T0GCT3"/>
<evidence type="ECO:0000259" key="12">
    <source>
        <dbReference type="PROSITE" id="PS50975"/>
    </source>
</evidence>
<dbReference type="Gene3D" id="3.30.470.20">
    <property type="entry name" value="ATP-grasp fold, B domain"/>
    <property type="match status" value="1"/>
</dbReference>
<evidence type="ECO:0000256" key="5">
    <source>
        <dbReference type="ARBA" id="ARBA00021059"/>
    </source>
</evidence>
<dbReference type="HAMAP" id="MF_01929">
    <property type="entry name" value="PurE_classI"/>
    <property type="match status" value="1"/>
</dbReference>
<comment type="caution">
    <text evidence="13">The sequence shown here is derived from an EMBL/GenBank/DDBJ whole genome shotgun (WGS) entry which is preliminary data.</text>
</comment>
<dbReference type="Gene3D" id="3.40.50.1970">
    <property type="match status" value="1"/>
</dbReference>
<dbReference type="InterPro" id="IPR040686">
    <property type="entry name" value="PurK_C"/>
</dbReference>
<keyword evidence="8 11" id="KW-0210">Decarboxylase</keyword>
<dbReference type="Proteomes" id="UP000306954">
    <property type="component" value="Unassembled WGS sequence"/>
</dbReference>
<dbReference type="InterPro" id="IPR016301">
    <property type="entry name" value="Ade2_fungi/plant"/>
</dbReference>
<dbReference type="PIRSF" id="PIRSF001340">
    <property type="entry name" value="AIR_carboxylase"/>
    <property type="match status" value="1"/>
</dbReference>
<name>A0A4T0GCT3_WALIC</name>
<dbReference type="Pfam" id="PF22660">
    <property type="entry name" value="RS_preATP-grasp-like"/>
    <property type="match status" value="1"/>
</dbReference>
<dbReference type="SMART" id="SM01001">
    <property type="entry name" value="AIRC"/>
    <property type="match status" value="1"/>
</dbReference>
<keyword evidence="9 11" id="KW-0067">ATP-binding</keyword>
<dbReference type="GO" id="GO:0005524">
    <property type="term" value="F:ATP binding"/>
    <property type="evidence" value="ECO:0007669"/>
    <property type="project" value="UniProtKB-UniRule"/>
</dbReference>
<comment type="similarity">
    <text evidence="3 11">In the C-terminal section; belongs to the AIR carboxylase family. Class I subfamily.</text>
</comment>
<gene>
    <name evidence="13" type="ORF">E3P90_03004</name>
</gene>
<dbReference type="HAMAP" id="MF_01928">
    <property type="entry name" value="PurK"/>
    <property type="match status" value="1"/>
</dbReference>
<dbReference type="Pfam" id="PF00731">
    <property type="entry name" value="AIRC"/>
    <property type="match status" value="1"/>
</dbReference>
<dbReference type="GO" id="GO:0046872">
    <property type="term" value="F:metal ion binding"/>
    <property type="evidence" value="ECO:0007669"/>
    <property type="project" value="InterPro"/>
</dbReference>
<evidence type="ECO:0000256" key="11">
    <source>
        <dbReference type="PIRNR" id="PIRNR001340"/>
    </source>
</evidence>
<proteinExistence type="inferred from homology"/>
<evidence type="ECO:0000313" key="14">
    <source>
        <dbReference type="Proteomes" id="UP000306954"/>
    </source>
</evidence>
<keyword evidence="10 11" id="KW-0456">Lyase</keyword>
<dbReference type="OMA" id="PANVKWK"/>
<dbReference type="SUPFAM" id="SSF52440">
    <property type="entry name" value="PreATP-grasp domain"/>
    <property type="match status" value="1"/>
</dbReference>
<dbReference type="Pfam" id="PF17769">
    <property type="entry name" value="PurK_C"/>
    <property type="match status" value="1"/>
</dbReference>
<dbReference type="UniPathway" id="UPA00074">
    <property type="reaction ID" value="UER00130"/>
</dbReference>
<evidence type="ECO:0000256" key="1">
    <source>
        <dbReference type="ARBA" id="ARBA00001244"/>
    </source>
</evidence>
<feature type="domain" description="ATP-grasp" evidence="12">
    <location>
        <begin position="115"/>
        <end position="310"/>
    </location>
</feature>
<dbReference type="InterPro" id="IPR016185">
    <property type="entry name" value="PreATP-grasp_dom_sf"/>
</dbReference>
<evidence type="ECO:0000256" key="3">
    <source>
        <dbReference type="ARBA" id="ARBA00006114"/>
    </source>
</evidence>
<dbReference type="GO" id="GO:0004638">
    <property type="term" value="F:phosphoribosylaminoimidazole carboxylase activity"/>
    <property type="evidence" value="ECO:0007669"/>
    <property type="project" value="UniProtKB-UniRule"/>
</dbReference>
<evidence type="ECO:0000256" key="10">
    <source>
        <dbReference type="ARBA" id="ARBA00023239"/>
    </source>
</evidence>
<dbReference type="Gene3D" id="3.30.1490.20">
    <property type="entry name" value="ATP-grasp fold, A domain"/>
    <property type="match status" value="1"/>
</dbReference>
<dbReference type="InterPro" id="IPR005875">
    <property type="entry name" value="PurK"/>
</dbReference>
<evidence type="ECO:0000256" key="2">
    <source>
        <dbReference type="ARBA" id="ARBA00004747"/>
    </source>
</evidence>
<keyword evidence="7 11" id="KW-0658">Purine biosynthesis</keyword>
<dbReference type="PROSITE" id="PS50975">
    <property type="entry name" value="ATP_GRASP"/>
    <property type="match status" value="1"/>
</dbReference>
<dbReference type="PANTHER" id="PTHR11609:SF5">
    <property type="entry name" value="PHOSPHORIBOSYLAMINOIMIDAZOLE CARBOXYLASE"/>
    <property type="match status" value="1"/>
</dbReference>
<dbReference type="InterPro" id="IPR013815">
    <property type="entry name" value="ATP_grasp_subdomain_1"/>
</dbReference>
<organism evidence="13 14">
    <name type="scientific">Wallemia ichthyophaga</name>
    <dbReference type="NCBI Taxonomy" id="245174"/>
    <lineage>
        <taxon>Eukaryota</taxon>
        <taxon>Fungi</taxon>
        <taxon>Dikarya</taxon>
        <taxon>Basidiomycota</taxon>
        <taxon>Wallemiomycotina</taxon>
        <taxon>Wallemiomycetes</taxon>
        <taxon>Wallemiales</taxon>
        <taxon>Wallemiaceae</taxon>
        <taxon>Wallemia</taxon>
    </lineage>
</organism>
<evidence type="ECO:0000256" key="6">
    <source>
        <dbReference type="ARBA" id="ARBA00022741"/>
    </source>
</evidence>
<keyword evidence="6 11" id="KW-0547">Nucleotide-binding</keyword>
<evidence type="ECO:0000256" key="7">
    <source>
        <dbReference type="ARBA" id="ARBA00022755"/>
    </source>
</evidence>
<dbReference type="InterPro" id="IPR011761">
    <property type="entry name" value="ATP-grasp"/>
</dbReference>
<dbReference type="InterPro" id="IPR000031">
    <property type="entry name" value="PurE_dom"/>
</dbReference>
<evidence type="ECO:0000313" key="13">
    <source>
        <dbReference type="EMBL" id="TIB10053.1"/>
    </source>
</evidence>
<dbReference type="InterPro" id="IPR054350">
    <property type="entry name" value="PurT/PurK_preATP-grasp"/>
</dbReference>
<dbReference type="SUPFAM" id="SSF52255">
    <property type="entry name" value="N5-CAIR mutase (phosphoribosylaminoimidazole carboxylase, PurE)"/>
    <property type="match status" value="1"/>
</dbReference>
<dbReference type="FunFam" id="3.30.470.20:FF:000037">
    <property type="entry name" value="Phosphoribosylaminoimidazole carboxylase, chloroplastic"/>
    <property type="match status" value="1"/>
</dbReference>
<dbReference type="SUPFAM" id="SSF51246">
    <property type="entry name" value="Rudiment single hybrid motif"/>
    <property type="match status" value="1"/>
</dbReference>
<dbReference type="NCBIfam" id="NF004679">
    <property type="entry name" value="PRK06019.1-5"/>
    <property type="match status" value="1"/>
</dbReference>
<protein>
    <recommendedName>
        <fullName evidence="5 11">Phosphoribosylaminoimidazole carboxylase</fullName>
        <ecNumber evidence="4 11">4.1.1.21</ecNumber>
    </recommendedName>
</protein>
<dbReference type="InterPro" id="IPR011054">
    <property type="entry name" value="Rudment_hybrid_motif"/>
</dbReference>
<dbReference type="EMBL" id="SPOF01000034">
    <property type="protein sequence ID" value="TIB10053.1"/>
    <property type="molecule type" value="Genomic_DNA"/>
</dbReference>
<dbReference type="InterPro" id="IPR033747">
    <property type="entry name" value="PurE_ClassI"/>
</dbReference>
<evidence type="ECO:0000256" key="9">
    <source>
        <dbReference type="ARBA" id="ARBA00022840"/>
    </source>
</evidence>
<dbReference type="Gene3D" id="3.40.50.20">
    <property type="match status" value="1"/>
</dbReference>
<sequence>MSIDTRKIGILGGGQLGRMLIQAGQLMNLDIVVLEGDTQSPAKQVSNRQGGHVLGSFNDPAAIKELAGRVDILTVEIEHVNVDVLEEVERDMGGRVQVSPSPSTIRTIQDKYTQKEHLMHHRIPVARSVPLEEQSADALLSAVSNHLSGFPVMLKARKQAYDGKGNYLVKSAQEAQTAVSTLAQTAGKGGLYVEELAPFTAEIAVMVVRSVGGQVVAYPAVETVHEDSVCSVVYAPLLASDASVQSRARDVATNAISTFVGAGVFGVEMFLLADGQILLNEIAPRPHNSGHYTIEACATSQYDNHLRAILDLPLGDTQMVVPYAAMVNLLGRDDGTEEGVMKLARKALTLPGAHVHLYGKAGCRKGRKMGHVTVVGESAASVHDHVDTLTALLPSKSSSSGVVSSALAHISTLLPPSIKQVETDKTTTRTNPSHPLVSVVMGSDSDLKVMSGAGAMLGELGVEYELTVVSAHRTPQRMAQFAHSARARGVRCIVAGAGGAAHLPGMIAAMTPLPVIGVPVKGSSLDGVDSLHSIVQMPRGIPVATVAINGGVNAGLLAVRIVAAGMPRLLDALDTYKHRLEEEVYAKVDKMEKVGWEEYRGL</sequence>
<reference evidence="13 14" key="1">
    <citation type="submission" date="2019-03" db="EMBL/GenBank/DDBJ databases">
        <title>Sequencing 23 genomes of Wallemia ichthyophaga.</title>
        <authorList>
            <person name="Gostincar C."/>
        </authorList>
    </citation>
    <scope>NUCLEOTIDE SEQUENCE [LARGE SCALE GENOMIC DNA]</scope>
    <source>
        <strain evidence="13 14">EXF-8621</strain>
    </source>
</reference>